<dbReference type="RefSeq" id="XP_001215728.1">
    <property type="nucleotide sequence ID" value="XM_001215728.1"/>
</dbReference>
<organism evidence="1 2">
    <name type="scientific">Aspergillus terreus (strain NIH 2624 / FGSC A1156)</name>
    <dbReference type="NCBI Taxonomy" id="341663"/>
    <lineage>
        <taxon>Eukaryota</taxon>
        <taxon>Fungi</taxon>
        <taxon>Dikarya</taxon>
        <taxon>Ascomycota</taxon>
        <taxon>Pezizomycotina</taxon>
        <taxon>Eurotiomycetes</taxon>
        <taxon>Eurotiomycetidae</taxon>
        <taxon>Eurotiales</taxon>
        <taxon>Aspergillaceae</taxon>
        <taxon>Aspergillus</taxon>
        <taxon>Aspergillus subgen. Circumdati</taxon>
    </lineage>
</organism>
<dbReference type="AlphaFoldDB" id="Q0CID4"/>
<proteinExistence type="predicted"/>
<evidence type="ECO:0000313" key="1">
    <source>
        <dbReference type="EMBL" id="EAU33094.1"/>
    </source>
</evidence>
<dbReference type="Gene3D" id="3.60.110.10">
    <property type="entry name" value="Carbon-nitrogen hydrolase"/>
    <property type="match status" value="1"/>
</dbReference>
<protein>
    <submittedName>
        <fullName evidence="1">Uncharacterized protein</fullName>
    </submittedName>
</protein>
<dbReference type="STRING" id="341663.Q0CID4"/>
<dbReference type="GeneID" id="4322034"/>
<name>Q0CID4_ASPTN</name>
<dbReference type="SUPFAM" id="SSF56317">
    <property type="entry name" value="Carbon-nitrogen hydrolase"/>
    <property type="match status" value="1"/>
</dbReference>
<reference evidence="2" key="1">
    <citation type="submission" date="2005-09" db="EMBL/GenBank/DDBJ databases">
        <title>Annotation of the Aspergillus terreus NIH2624 genome.</title>
        <authorList>
            <person name="Birren B.W."/>
            <person name="Lander E.S."/>
            <person name="Galagan J.E."/>
            <person name="Nusbaum C."/>
            <person name="Devon K."/>
            <person name="Henn M."/>
            <person name="Ma L.-J."/>
            <person name="Jaffe D.B."/>
            <person name="Butler J."/>
            <person name="Alvarez P."/>
            <person name="Gnerre S."/>
            <person name="Grabherr M."/>
            <person name="Kleber M."/>
            <person name="Mauceli E.W."/>
            <person name="Brockman W."/>
            <person name="Rounsley S."/>
            <person name="Young S.K."/>
            <person name="LaButti K."/>
            <person name="Pushparaj V."/>
            <person name="DeCaprio D."/>
            <person name="Crawford M."/>
            <person name="Koehrsen M."/>
            <person name="Engels R."/>
            <person name="Montgomery P."/>
            <person name="Pearson M."/>
            <person name="Howarth C."/>
            <person name="Larson L."/>
            <person name="Luoma S."/>
            <person name="White J."/>
            <person name="Alvarado L."/>
            <person name="Kodira C.D."/>
            <person name="Zeng Q."/>
            <person name="Oleary S."/>
            <person name="Yandava C."/>
            <person name="Denning D.W."/>
            <person name="Nierman W.C."/>
            <person name="Milne T."/>
            <person name="Madden K."/>
        </authorList>
    </citation>
    <scope>NUCLEOTIDE SEQUENCE [LARGE SCALE GENOMIC DNA]</scope>
    <source>
        <strain evidence="2">NIH 2624 / FGSC A1156</strain>
    </source>
</reference>
<dbReference type="EMBL" id="CH476602">
    <property type="protein sequence ID" value="EAU33094.1"/>
    <property type="molecule type" value="Genomic_DNA"/>
</dbReference>
<dbReference type="HOGENOM" id="CLU_1377846_0_0_1"/>
<accession>Q0CID4</accession>
<dbReference type="VEuPathDB" id="FungiDB:ATEG_06550"/>
<evidence type="ECO:0000313" key="2">
    <source>
        <dbReference type="Proteomes" id="UP000007963"/>
    </source>
</evidence>
<sequence length="198" mass="22228">MSYHTVWRDSYTVPRGKSHSAARKLVTPRLTNISLHQPMPEFSDCPVPELHWWPSAHSRVETTGIGRVGVLCGHEHADPVFKRRTIQKREDLHISTWAPLFKNDPQTKAPWFQTTEASHALSRVYALESSTCVLHTTSYISGDVCAQWGIPPDVNCLLNDARAAIYGPEGDNLTENPSATHEKIKYANIVRRPPVPAE</sequence>
<dbReference type="OrthoDB" id="10250282at2759"/>
<gene>
    <name evidence="1" type="ORF">ATEG_06550</name>
</gene>
<dbReference type="InterPro" id="IPR036526">
    <property type="entry name" value="C-N_Hydrolase_sf"/>
</dbReference>
<dbReference type="Proteomes" id="UP000007963">
    <property type="component" value="Unassembled WGS sequence"/>
</dbReference>